<gene>
    <name evidence="1" type="ORF">EYH02_00850</name>
</gene>
<dbReference type="GO" id="GO:0035241">
    <property type="term" value="F:protein-arginine omega-N monomethyltransferase activity"/>
    <property type="evidence" value="ECO:0007669"/>
    <property type="project" value="TreeGrafter"/>
</dbReference>
<protein>
    <submittedName>
        <fullName evidence="1">Uncharacterized protein</fullName>
    </submittedName>
</protein>
<comment type="caution">
    <text evidence="1">The sequence shown here is derived from an EMBL/GenBank/DDBJ whole genome shotgun (WGS) entry which is preliminary data.</text>
</comment>
<organism evidence="1 2">
    <name type="scientific">Ignisphaera aggregans</name>
    <dbReference type="NCBI Taxonomy" id="334771"/>
    <lineage>
        <taxon>Archaea</taxon>
        <taxon>Thermoproteota</taxon>
        <taxon>Thermoprotei</taxon>
        <taxon>Desulfurococcales</taxon>
        <taxon>Desulfurococcaceae</taxon>
        <taxon>Ignisphaera</taxon>
    </lineage>
</organism>
<proteinExistence type="predicted"/>
<reference evidence="1" key="1">
    <citation type="journal article" date="2020" name="ISME J.">
        <title>Gammaproteobacteria mediating utilization of methyl-, sulfur- and petroleum organic compounds in deep ocean hydrothermal plumes.</title>
        <authorList>
            <person name="Zhou Z."/>
            <person name="Liu Y."/>
            <person name="Pan J."/>
            <person name="Cron B.R."/>
            <person name="Toner B.M."/>
            <person name="Anantharaman K."/>
            <person name="Breier J.A."/>
            <person name="Dick G.J."/>
            <person name="Li M."/>
        </authorList>
    </citation>
    <scope>NUCLEOTIDE SEQUENCE</scope>
    <source>
        <strain evidence="1">SZUA-1435</strain>
    </source>
</reference>
<evidence type="ECO:0000313" key="2">
    <source>
        <dbReference type="Proteomes" id="UP000605805"/>
    </source>
</evidence>
<name>A0A832YXI5_9CREN</name>
<dbReference type="AlphaFoldDB" id="A0A832YXI5"/>
<dbReference type="PANTHER" id="PTHR35517">
    <property type="entry name" value="PROTEIN ARGININE N-METHYLTRANSFERASE SFM1"/>
    <property type="match status" value="1"/>
</dbReference>
<dbReference type="Proteomes" id="UP000605805">
    <property type="component" value="Unassembled WGS sequence"/>
</dbReference>
<dbReference type="EMBL" id="DQTV01000017">
    <property type="protein sequence ID" value="HIP56609.1"/>
    <property type="molecule type" value="Genomic_DNA"/>
</dbReference>
<dbReference type="CDD" id="cd18090">
    <property type="entry name" value="Arginine_MT_Sfm1"/>
    <property type="match status" value="1"/>
</dbReference>
<sequence length="214" mass="24525">MSFIVVIEHLEPCINKWILAEYSYVATLFPNRVLFTNVKKRRHLEVLSRLGSVERRSVKELGIDGPETLILDPRAEKELQPQDLETSKYVVIGGIMGSHPPEGRTWKYITRFMKNSRARNIGRYQFTIAGTAYVVKKVSEGYSLRDLRIIFGLTIEREIGKGVSLSIYLPYAFPVDENGDPVLPKNYIDIVAEYTVTYEQRVLSRGNDYVCEDS</sequence>
<dbReference type="PANTHER" id="PTHR35517:SF1">
    <property type="entry name" value="PROTEIN ARGININE N-METHYLTRANSFERASE SFM1"/>
    <property type="match status" value="1"/>
</dbReference>
<dbReference type="Pfam" id="PF04252">
    <property type="entry name" value="SFM1-like"/>
    <property type="match status" value="1"/>
</dbReference>
<accession>A0A832YXI5</accession>
<dbReference type="InterPro" id="IPR007364">
    <property type="entry name" value="SFM1-like"/>
</dbReference>
<evidence type="ECO:0000313" key="1">
    <source>
        <dbReference type="EMBL" id="HIP56609.1"/>
    </source>
</evidence>